<sequence length="131" mass="15079">MPNSHLQWFSVWENLMKIVLRKIASFQRCGNVKWWHVCQSKLPPGATLAPVIIATDKTQLTKFSGSKSAYSLYLTIGNIPKALRCKPTKRACVLIGYLSVEKINRKQMTDRAYHSKVQHLFHKSMRVILDH</sequence>
<dbReference type="Pfam" id="PF18759">
    <property type="entry name" value="Plavaka"/>
    <property type="match status" value="1"/>
</dbReference>
<reference evidence="1 2" key="1">
    <citation type="journal article" date="2018" name="Evol. Lett.">
        <title>Horizontal gene cluster transfer increased hallucinogenic mushroom diversity.</title>
        <authorList>
            <person name="Reynolds H.T."/>
            <person name="Vijayakumar V."/>
            <person name="Gluck-Thaler E."/>
            <person name="Korotkin H.B."/>
            <person name="Matheny P.B."/>
            <person name="Slot J.C."/>
        </authorList>
    </citation>
    <scope>NUCLEOTIDE SEQUENCE [LARGE SCALE GENOMIC DNA]</scope>
    <source>
        <strain evidence="1 2">SRW20</strain>
    </source>
</reference>
<name>A0A409X8F7_9AGAR</name>
<dbReference type="OrthoDB" id="2418900at2759"/>
<protein>
    <submittedName>
        <fullName evidence="1">Uncharacterized protein</fullName>
    </submittedName>
</protein>
<proteinExistence type="predicted"/>
<dbReference type="InParanoid" id="A0A409X8F7"/>
<comment type="caution">
    <text evidence="1">The sequence shown here is derived from an EMBL/GenBank/DDBJ whole genome shotgun (WGS) entry which is preliminary data.</text>
</comment>
<dbReference type="EMBL" id="NHYE01003976">
    <property type="protein sequence ID" value="PPQ86984.1"/>
    <property type="molecule type" value="Genomic_DNA"/>
</dbReference>
<keyword evidence="2" id="KW-1185">Reference proteome</keyword>
<gene>
    <name evidence="1" type="ORF">CVT26_007549</name>
</gene>
<dbReference type="InterPro" id="IPR041078">
    <property type="entry name" value="Plavaka"/>
</dbReference>
<organism evidence="1 2">
    <name type="scientific">Gymnopilus dilepis</name>
    <dbReference type="NCBI Taxonomy" id="231916"/>
    <lineage>
        <taxon>Eukaryota</taxon>
        <taxon>Fungi</taxon>
        <taxon>Dikarya</taxon>
        <taxon>Basidiomycota</taxon>
        <taxon>Agaricomycotina</taxon>
        <taxon>Agaricomycetes</taxon>
        <taxon>Agaricomycetidae</taxon>
        <taxon>Agaricales</taxon>
        <taxon>Agaricineae</taxon>
        <taxon>Hymenogastraceae</taxon>
        <taxon>Gymnopilus</taxon>
    </lineage>
</organism>
<dbReference type="Proteomes" id="UP000284706">
    <property type="component" value="Unassembled WGS sequence"/>
</dbReference>
<evidence type="ECO:0000313" key="2">
    <source>
        <dbReference type="Proteomes" id="UP000284706"/>
    </source>
</evidence>
<dbReference type="AlphaFoldDB" id="A0A409X8F7"/>
<evidence type="ECO:0000313" key="1">
    <source>
        <dbReference type="EMBL" id="PPQ86984.1"/>
    </source>
</evidence>
<accession>A0A409X8F7</accession>